<dbReference type="EMBL" id="ANMO01000094">
    <property type="protein sequence ID" value="EMB17599.1"/>
    <property type="molecule type" value="Genomic_DNA"/>
</dbReference>
<protein>
    <submittedName>
        <fullName evidence="1">Uncharacterized protein</fullName>
    </submittedName>
</protein>
<reference evidence="1" key="1">
    <citation type="submission" date="2012-11" db="EMBL/GenBank/DDBJ databases">
        <title>Permanent draft genomes of Rhodopirellula europaea strain SH398 and 6C.</title>
        <authorList>
            <person name="Richter M."/>
            <person name="Richter-Heitmann T."/>
            <person name="Frank C."/>
            <person name="Harder J."/>
            <person name="Glockner F.O."/>
        </authorList>
    </citation>
    <scope>NUCLEOTIDE SEQUENCE</scope>
    <source>
        <strain evidence="1">6C</strain>
    </source>
</reference>
<organism evidence="1 2">
    <name type="scientific">Rhodopirellula europaea 6C</name>
    <dbReference type="NCBI Taxonomy" id="1263867"/>
    <lineage>
        <taxon>Bacteria</taxon>
        <taxon>Pseudomonadati</taxon>
        <taxon>Planctomycetota</taxon>
        <taxon>Planctomycetia</taxon>
        <taxon>Pirellulales</taxon>
        <taxon>Pirellulaceae</taxon>
        <taxon>Rhodopirellula</taxon>
    </lineage>
</organism>
<comment type="caution">
    <text evidence="1">The sequence shown here is derived from an EMBL/GenBank/DDBJ whole genome shotgun (WGS) entry which is preliminary data.</text>
</comment>
<accession>M2B5X3</accession>
<keyword evidence="2" id="KW-1185">Reference proteome</keyword>
<dbReference type="AlphaFoldDB" id="M2B5X3"/>
<proteinExistence type="predicted"/>
<sequence length="41" mass="4636">MLTERDGPARKLPSEFELGFNETAKRKKDFASTPISPKKIT</sequence>
<name>M2B5X3_9BACT</name>
<evidence type="ECO:0000313" key="1">
    <source>
        <dbReference type="EMBL" id="EMB17599.1"/>
    </source>
</evidence>
<gene>
    <name evidence="1" type="ORF">RE6C_01670</name>
</gene>
<evidence type="ECO:0000313" key="2">
    <source>
        <dbReference type="Proteomes" id="UP000011529"/>
    </source>
</evidence>
<dbReference type="PATRIC" id="fig|1263867.3.peg.1774"/>
<dbReference type="Proteomes" id="UP000011529">
    <property type="component" value="Unassembled WGS sequence"/>
</dbReference>
<reference evidence="1" key="2">
    <citation type="journal article" date="2013" name="Mar. Genomics">
        <title>Expression of sulfatases in Rhodopirellula baltica and the diversity of sulfatases in the genus Rhodopirellula.</title>
        <authorList>
            <person name="Wegner C.E."/>
            <person name="Richter-Heitmann T."/>
            <person name="Klindworth A."/>
            <person name="Klockow C."/>
            <person name="Richter M."/>
            <person name="Achstetter T."/>
            <person name="Glockner F.O."/>
            <person name="Harder J."/>
        </authorList>
    </citation>
    <scope>NUCLEOTIDE SEQUENCE [LARGE SCALE GENOMIC DNA]</scope>
    <source>
        <strain evidence="1">6C</strain>
    </source>
</reference>